<reference evidence="2 3" key="1">
    <citation type="submission" date="2024-10" db="EMBL/GenBank/DDBJ databases">
        <title>The Natural Products Discovery Center: Release of the First 8490 Sequenced Strains for Exploring Actinobacteria Biosynthetic Diversity.</title>
        <authorList>
            <person name="Kalkreuter E."/>
            <person name="Kautsar S.A."/>
            <person name="Yang D."/>
            <person name="Bader C.D."/>
            <person name="Teijaro C.N."/>
            <person name="Fluegel L."/>
            <person name="Davis C.M."/>
            <person name="Simpson J.R."/>
            <person name="Lauterbach L."/>
            <person name="Steele A.D."/>
            <person name="Gui C."/>
            <person name="Meng S."/>
            <person name="Li G."/>
            <person name="Viehrig K."/>
            <person name="Ye F."/>
            <person name="Su P."/>
            <person name="Kiefer A.F."/>
            <person name="Nichols A."/>
            <person name="Cepeda A.J."/>
            <person name="Yan W."/>
            <person name="Fan B."/>
            <person name="Jiang Y."/>
            <person name="Adhikari A."/>
            <person name="Zheng C.-J."/>
            <person name="Schuster L."/>
            <person name="Cowan T.M."/>
            <person name="Smanski M.J."/>
            <person name="Chevrette M.G."/>
            <person name="De Carvalho L.P.S."/>
            <person name="Shen B."/>
        </authorList>
    </citation>
    <scope>NUCLEOTIDE SEQUENCE [LARGE SCALE GENOMIC DNA]</scope>
    <source>
        <strain evidence="2 3">NPDC051599</strain>
    </source>
</reference>
<gene>
    <name evidence="2" type="ORF">ACIA8P_45450</name>
</gene>
<sequence length="62" mass="6454">MHDAVPALLLTALAIRVFGPDVLRLSKRILTAGVRVGITGMRPSAPDEQRTVAGELTGGTGE</sequence>
<keyword evidence="3" id="KW-1185">Reference proteome</keyword>
<name>A0ABW7YIM9_STRCE</name>
<feature type="region of interest" description="Disordered" evidence="1">
    <location>
        <begin position="41"/>
        <end position="62"/>
    </location>
</feature>
<dbReference type="RefSeq" id="WP_398662679.1">
    <property type="nucleotide sequence ID" value="NZ_JBITDC010000033.1"/>
</dbReference>
<evidence type="ECO:0000313" key="3">
    <source>
        <dbReference type="Proteomes" id="UP001612415"/>
    </source>
</evidence>
<proteinExistence type="predicted"/>
<evidence type="ECO:0000313" key="2">
    <source>
        <dbReference type="EMBL" id="MFI5681748.1"/>
    </source>
</evidence>
<organism evidence="2 3">
    <name type="scientific">Streptomyces cellulosae</name>
    <dbReference type="NCBI Taxonomy" id="1968"/>
    <lineage>
        <taxon>Bacteria</taxon>
        <taxon>Bacillati</taxon>
        <taxon>Actinomycetota</taxon>
        <taxon>Actinomycetes</taxon>
        <taxon>Kitasatosporales</taxon>
        <taxon>Streptomycetaceae</taxon>
        <taxon>Streptomyces</taxon>
    </lineage>
</organism>
<dbReference type="EMBL" id="JBITDC010000033">
    <property type="protein sequence ID" value="MFI5681748.1"/>
    <property type="molecule type" value="Genomic_DNA"/>
</dbReference>
<protein>
    <submittedName>
        <fullName evidence="2">Uncharacterized protein</fullName>
    </submittedName>
</protein>
<evidence type="ECO:0000256" key="1">
    <source>
        <dbReference type="SAM" id="MobiDB-lite"/>
    </source>
</evidence>
<comment type="caution">
    <text evidence="2">The sequence shown here is derived from an EMBL/GenBank/DDBJ whole genome shotgun (WGS) entry which is preliminary data.</text>
</comment>
<accession>A0ABW7YIM9</accession>
<dbReference type="Proteomes" id="UP001612415">
    <property type="component" value="Unassembled WGS sequence"/>
</dbReference>